<keyword evidence="7" id="KW-1185">Reference proteome</keyword>
<evidence type="ECO:0000259" key="5">
    <source>
        <dbReference type="Pfam" id="PF08100"/>
    </source>
</evidence>
<dbReference type="InterPro" id="IPR036388">
    <property type="entry name" value="WH-like_DNA-bd_sf"/>
</dbReference>
<accession>A0ABQ8IN26</accession>
<dbReference type="InterPro" id="IPR016461">
    <property type="entry name" value="COMT-like"/>
</dbReference>
<dbReference type="EMBL" id="JAFEMO010000001">
    <property type="protein sequence ID" value="KAH7578122.1"/>
    <property type="molecule type" value="Genomic_DNA"/>
</dbReference>
<feature type="domain" description="O-methyltransferase C-terminal" evidence="4">
    <location>
        <begin position="149"/>
        <end position="247"/>
    </location>
</feature>
<proteinExistence type="predicted"/>
<keyword evidence="1" id="KW-0489">Methyltransferase</keyword>
<evidence type="ECO:0000256" key="2">
    <source>
        <dbReference type="ARBA" id="ARBA00022679"/>
    </source>
</evidence>
<evidence type="ECO:0000256" key="1">
    <source>
        <dbReference type="ARBA" id="ARBA00022603"/>
    </source>
</evidence>
<dbReference type="Gene3D" id="1.10.10.10">
    <property type="entry name" value="Winged helix-like DNA-binding domain superfamily/Winged helix DNA-binding domain"/>
    <property type="match status" value="1"/>
</dbReference>
<dbReference type="InterPro" id="IPR029063">
    <property type="entry name" value="SAM-dependent_MTases_sf"/>
</dbReference>
<keyword evidence="2" id="KW-0808">Transferase</keyword>
<evidence type="ECO:0008006" key="8">
    <source>
        <dbReference type="Google" id="ProtNLM"/>
    </source>
</evidence>
<feature type="domain" description="O-methyltransferase dimerisation" evidence="5">
    <location>
        <begin position="31"/>
        <end position="75"/>
    </location>
</feature>
<dbReference type="SUPFAM" id="SSF46785">
    <property type="entry name" value="Winged helix' DNA-binding domain"/>
    <property type="match status" value="1"/>
</dbReference>
<sequence length="259" mass="28211">MPPPVETQQPNPNAQKEEEEEEAYYSYANNLAMSVVLPMAMRTAVELDVFEIIGKAGPGAKLSALEIATQIPTGSSGFLPAIECLIVPFLTGKGWMVFLPWQNTLPGDAPLLSEAQGDRSVHPGPPPDLAATNPRFNEVYNKALFNHTSYHCDEEDRVEHLSGDMFQTIPKGDAIILKFIVKECYEAIPEDGKVIVINGVLPVVLETNEAARDISLLHVRLLIMRDDGATERTKEEFVALASGSGFKGVNVSVFGVDFG</sequence>
<dbReference type="PANTHER" id="PTHR11746">
    <property type="entry name" value="O-METHYLTRANSFERASE"/>
    <property type="match status" value="1"/>
</dbReference>
<evidence type="ECO:0000313" key="7">
    <source>
        <dbReference type="Proteomes" id="UP000827721"/>
    </source>
</evidence>
<comment type="caution">
    <text evidence="6">The sequence shown here is derived from an EMBL/GenBank/DDBJ whole genome shotgun (WGS) entry which is preliminary data.</text>
</comment>
<keyword evidence="3" id="KW-0949">S-adenosyl-L-methionine</keyword>
<dbReference type="Proteomes" id="UP000827721">
    <property type="component" value="Unassembled WGS sequence"/>
</dbReference>
<dbReference type="InterPro" id="IPR012967">
    <property type="entry name" value="COMT_dimerisation"/>
</dbReference>
<evidence type="ECO:0000259" key="4">
    <source>
        <dbReference type="Pfam" id="PF00891"/>
    </source>
</evidence>
<dbReference type="InterPro" id="IPR036390">
    <property type="entry name" value="WH_DNA-bd_sf"/>
</dbReference>
<dbReference type="Pfam" id="PF00891">
    <property type="entry name" value="Methyltransf_2"/>
    <property type="match status" value="1"/>
</dbReference>
<reference evidence="6 7" key="1">
    <citation type="submission" date="2021-02" db="EMBL/GenBank/DDBJ databases">
        <title>Plant Genome Project.</title>
        <authorList>
            <person name="Zhang R.-G."/>
        </authorList>
    </citation>
    <scope>NUCLEOTIDE SEQUENCE [LARGE SCALE GENOMIC DNA]</scope>
    <source>
        <tissue evidence="6">Leaves</tissue>
    </source>
</reference>
<evidence type="ECO:0000256" key="3">
    <source>
        <dbReference type="ARBA" id="ARBA00022691"/>
    </source>
</evidence>
<dbReference type="InterPro" id="IPR001077">
    <property type="entry name" value="COMT_C"/>
</dbReference>
<dbReference type="Pfam" id="PF08100">
    <property type="entry name" value="Dimerisation"/>
    <property type="match status" value="1"/>
</dbReference>
<gene>
    <name evidence="6" type="ORF">JRO89_XS01G0343400</name>
</gene>
<evidence type="ECO:0000313" key="6">
    <source>
        <dbReference type="EMBL" id="KAH7578122.1"/>
    </source>
</evidence>
<protein>
    <recommendedName>
        <fullName evidence="8">O-methyltransferase domain-containing protein</fullName>
    </recommendedName>
</protein>
<name>A0ABQ8IN26_9ROSI</name>
<dbReference type="SUPFAM" id="SSF53335">
    <property type="entry name" value="S-adenosyl-L-methionine-dependent methyltransferases"/>
    <property type="match status" value="1"/>
</dbReference>
<organism evidence="6 7">
    <name type="scientific">Xanthoceras sorbifolium</name>
    <dbReference type="NCBI Taxonomy" id="99658"/>
    <lineage>
        <taxon>Eukaryota</taxon>
        <taxon>Viridiplantae</taxon>
        <taxon>Streptophyta</taxon>
        <taxon>Embryophyta</taxon>
        <taxon>Tracheophyta</taxon>
        <taxon>Spermatophyta</taxon>
        <taxon>Magnoliopsida</taxon>
        <taxon>eudicotyledons</taxon>
        <taxon>Gunneridae</taxon>
        <taxon>Pentapetalae</taxon>
        <taxon>rosids</taxon>
        <taxon>malvids</taxon>
        <taxon>Sapindales</taxon>
        <taxon>Sapindaceae</taxon>
        <taxon>Xanthoceroideae</taxon>
        <taxon>Xanthoceras</taxon>
    </lineage>
</organism>
<dbReference type="Gene3D" id="3.40.50.150">
    <property type="entry name" value="Vaccinia Virus protein VP39"/>
    <property type="match status" value="1"/>
</dbReference>